<dbReference type="PANTHER" id="PTHR33840">
    <property type="match status" value="1"/>
</dbReference>
<evidence type="ECO:0000256" key="1">
    <source>
        <dbReference type="SAM" id="MobiDB-lite"/>
    </source>
</evidence>
<dbReference type="EMBL" id="QWIT01000300">
    <property type="protein sequence ID" value="RMZ26405.1"/>
    <property type="molecule type" value="Genomic_DNA"/>
</dbReference>
<comment type="caution">
    <text evidence="4">The sequence shown here is derived from an EMBL/GenBank/DDBJ whole genome shotgun (WGS) entry which is preliminary data.</text>
</comment>
<dbReference type="Proteomes" id="UP000281677">
    <property type="component" value="Unassembled WGS sequence"/>
</dbReference>
<organism evidence="4 5">
    <name type="scientific">Hortaea werneckii</name>
    <name type="common">Black yeast</name>
    <name type="synonym">Cladosporium werneckii</name>
    <dbReference type="NCBI Taxonomy" id="91943"/>
    <lineage>
        <taxon>Eukaryota</taxon>
        <taxon>Fungi</taxon>
        <taxon>Dikarya</taxon>
        <taxon>Ascomycota</taxon>
        <taxon>Pezizomycotina</taxon>
        <taxon>Dothideomycetes</taxon>
        <taxon>Dothideomycetidae</taxon>
        <taxon>Mycosphaerellales</taxon>
        <taxon>Teratosphaeriaceae</taxon>
        <taxon>Hortaea</taxon>
    </lineage>
</organism>
<sequence>MSRIEDAEKGMIPAGSPPSYRSSQTHHGASQDIAIEISDANTNRSNCSTQHDPAVSQNHAINLSASNAPRTDIDDEPDVNCISCFAFLLRDTSPAARWTLAVHGASFVCVFYHLVVAAYSEDCARAPELTAYLNYLLGAIMGIICVKLPTILGLHHNFDDSEGAQWVLSGLGRLWQSSERAHHDGPLASSSATAIYIEQDVIAKTTFQDLLQPTAEFATLRRTFLEINRQLSWSRYHLFIRITTSPSTSLSTRLMFCNNFCHTERPAAMQRGESWDGYGGDYLDESSTHVNDASRAPKFPKYIHAARDAHTYKQRGRTIVICLDGTGDKFDADNSNIVELVQCLKKDSPKQITYYQSGIGTYDGGGLKGGFSSSMDMAVGSGLGIHVKDAYRFLMQTYKEGDKICLFGFSRGSYTCRCLAGMLHKVGLLPAHNSAQVHFAYDFYKDDTDYGWQMSRDFKKTFCVDVSVYFMGLFDCV</sequence>
<feature type="compositionally biased region" description="Polar residues" evidence="1">
    <location>
        <begin position="19"/>
        <end position="28"/>
    </location>
</feature>
<keyword evidence="2" id="KW-1133">Transmembrane helix</keyword>
<dbReference type="SUPFAM" id="SSF53474">
    <property type="entry name" value="alpha/beta-Hydrolases"/>
    <property type="match status" value="1"/>
</dbReference>
<dbReference type="VEuPathDB" id="FungiDB:BTJ68_11701"/>
<dbReference type="PANTHER" id="PTHR33840:SF1">
    <property type="entry name" value="TLE1 PHOSPHOLIPASE DOMAIN-CONTAINING PROTEIN"/>
    <property type="match status" value="1"/>
</dbReference>
<protein>
    <recommendedName>
        <fullName evidence="3">T6SS Phospholipase effector Tle1-like catalytic domain-containing protein</fullName>
    </recommendedName>
</protein>
<gene>
    <name evidence="4" type="ORF">D0859_09549</name>
</gene>
<keyword evidence="2" id="KW-0472">Membrane</keyword>
<dbReference type="AlphaFoldDB" id="A0A3M7ILL9"/>
<dbReference type="VEuPathDB" id="FungiDB:BTJ68_00530"/>
<reference evidence="4 5" key="1">
    <citation type="journal article" date="2018" name="BMC Genomics">
        <title>Genomic evidence for intraspecific hybridization in a clonal and extremely halotolerant yeast.</title>
        <authorList>
            <person name="Gostincar C."/>
            <person name="Stajich J.E."/>
            <person name="Zupancic J."/>
            <person name="Zalar P."/>
            <person name="Gunde-Cimerman N."/>
        </authorList>
    </citation>
    <scope>NUCLEOTIDE SEQUENCE [LARGE SCALE GENOMIC DNA]</scope>
    <source>
        <strain evidence="4 5">EXF-120</strain>
    </source>
</reference>
<keyword evidence="2" id="KW-0812">Transmembrane</keyword>
<feature type="domain" description="T6SS Phospholipase effector Tle1-like catalytic" evidence="3">
    <location>
        <begin position="317"/>
        <end position="477"/>
    </location>
</feature>
<feature type="transmembrane region" description="Helical" evidence="2">
    <location>
        <begin position="132"/>
        <end position="154"/>
    </location>
</feature>
<feature type="transmembrane region" description="Helical" evidence="2">
    <location>
        <begin position="98"/>
        <end position="120"/>
    </location>
</feature>
<accession>A0A3M7ILL9</accession>
<proteinExistence type="predicted"/>
<name>A0A3M7ILL9_HORWE</name>
<dbReference type="InterPro" id="IPR029058">
    <property type="entry name" value="AB_hydrolase_fold"/>
</dbReference>
<dbReference type="InterPro" id="IPR018712">
    <property type="entry name" value="Tle1-like_cat"/>
</dbReference>
<evidence type="ECO:0000313" key="5">
    <source>
        <dbReference type="Proteomes" id="UP000281677"/>
    </source>
</evidence>
<feature type="region of interest" description="Disordered" evidence="1">
    <location>
        <begin position="1"/>
        <end position="28"/>
    </location>
</feature>
<evidence type="ECO:0000313" key="4">
    <source>
        <dbReference type="EMBL" id="RMZ26405.1"/>
    </source>
</evidence>
<dbReference type="OrthoDB" id="3162439at2759"/>
<evidence type="ECO:0000259" key="3">
    <source>
        <dbReference type="Pfam" id="PF09994"/>
    </source>
</evidence>
<evidence type="ECO:0000256" key="2">
    <source>
        <dbReference type="SAM" id="Phobius"/>
    </source>
</evidence>
<dbReference type="Pfam" id="PF09994">
    <property type="entry name" value="T6SS_Tle1-like_cat"/>
    <property type="match status" value="1"/>
</dbReference>
<feature type="non-terminal residue" evidence="4">
    <location>
        <position position="477"/>
    </location>
</feature>